<evidence type="ECO:0000256" key="4">
    <source>
        <dbReference type="ARBA" id="ARBA00023136"/>
    </source>
</evidence>
<dbReference type="EMBL" id="LT629780">
    <property type="protein sequence ID" value="SDU22094.1"/>
    <property type="molecule type" value="Genomic_DNA"/>
</dbReference>
<gene>
    <name evidence="7" type="ORF">SAMN05216580_1922</name>
</gene>
<dbReference type="RefSeq" id="WP_090213926.1">
    <property type="nucleotide sequence ID" value="NZ_LT629780.1"/>
</dbReference>
<feature type="transmembrane region" description="Helical" evidence="5">
    <location>
        <begin position="61"/>
        <end position="84"/>
    </location>
</feature>
<keyword evidence="2 5" id="KW-0812">Transmembrane</keyword>
<dbReference type="GO" id="GO:0016020">
    <property type="term" value="C:membrane"/>
    <property type="evidence" value="ECO:0007669"/>
    <property type="project" value="UniProtKB-SubCell"/>
</dbReference>
<evidence type="ECO:0000259" key="6">
    <source>
        <dbReference type="Pfam" id="PF06271"/>
    </source>
</evidence>
<keyword evidence="3 5" id="KW-1133">Transmembrane helix</keyword>
<feature type="domain" description="RDD" evidence="6">
    <location>
        <begin position="28"/>
        <end position="150"/>
    </location>
</feature>
<accession>A0A1H2GRC6</accession>
<protein>
    <submittedName>
        <fullName evidence="7">Uncharacterized membrane protein YckC, RDD family</fullName>
    </submittedName>
</protein>
<proteinExistence type="predicted"/>
<sequence length="233" mass="24776">MSAVSPEPLDNRLRVEVPEGIELSLRPAGPLRRAQAFAIDLGLRTALALSVLALLGQFGELGMGLGLILLFLLAWGYMVLFEVFNQGRSPGKQLLGLQVLHEDGTPVGVGASLLRNLLRLVDMLPLGYATGLLACLANPRFQRLGDLAAGTLVVHRPPRRRIAPFDAAAPQAAPFPLDAEARRALLAFAERQARLSAPRREELAALLAPALGVAPAEACGRLLAIAAELRGKP</sequence>
<keyword evidence="4 5" id="KW-0472">Membrane</keyword>
<dbReference type="Proteomes" id="UP000243063">
    <property type="component" value="Chromosome I"/>
</dbReference>
<dbReference type="STRING" id="1245526.SAMN05216580_1922"/>
<evidence type="ECO:0000256" key="1">
    <source>
        <dbReference type="ARBA" id="ARBA00004141"/>
    </source>
</evidence>
<evidence type="ECO:0000256" key="5">
    <source>
        <dbReference type="SAM" id="Phobius"/>
    </source>
</evidence>
<evidence type="ECO:0000313" key="8">
    <source>
        <dbReference type="Proteomes" id="UP000243063"/>
    </source>
</evidence>
<organism evidence="7 8">
    <name type="scientific">Geopseudomonas guangdongensis</name>
    <dbReference type="NCBI Taxonomy" id="1245526"/>
    <lineage>
        <taxon>Bacteria</taxon>
        <taxon>Pseudomonadati</taxon>
        <taxon>Pseudomonadota</taxon>
        <taxon>Gammaproteobacteria</taxon>
        <taxon>Pseudomonadales</taxon>
        <taxon>Pseudomonadaceae</taxon>
        <taxon>Geopseudomonas</taxon>
    </lineage>
</organism>
<evidence type="ECO:0000256" key="3">
    <source>
        <dbReference type="ARBA" id="ARBA00022989"/>
    </source>
</evidence>
<dbReference type="PANTHER" id="PTHR38480:SF1">
    <property type="entry name" value="SLR0254 PROTEIN"/>
    <property type="match status" value="1"/>
</dbReference>
<dbReference type="AlphaFoldDB" id="A0A1H2GRC6"/>
<evidence type="ECO:0000256" key="2">
    <source>
        <dbReference type="ARBA" id="ARBA00022692"/>
    </source>
</evidence>
<dbReference type="OrthoDB" id="9787732at2"/>
<name>A0A1H2GRC6_9GAMM</name>
<keyword evidence="8" id="KW-1185">Reference proteome</keyword>
<evidence type="ECO:0000313" key="7">
    <source>
        <dbReference type="EMBL" id="SDU22094.1"/>
    </source>
</evidence>
<dbReference type="PANTHER" id="PTHR38480">
    <property type="entry name" value="SLR0254 PROTEIN"/>
    <property type="match status" value="1"/>
</dbReference>
<dbReference type="InterPro" id="IPR010432">
    <property type="entry name" value="RDD"/>
</dbReference>
<reference evidence="8" key="1">
    <citation type="submission" date="2016-10" db="EMBL/GenBank/DDBJ databases">
        <authorList>
            <person name="Varghese N."/>
            <person name="Submissions S."/>
        </authorList>
    </citation>
    <scope>NUCLEOTIDE SEQUENCE [LARGE SCALE GENOMIC DNA]</scope>
    <source>
        <strain evidence="8">CCTCC 2012022</strain>
    </source>
</reference>
<comment type="subcellular location">
    <subcellularLocation>
        <location evidence="1">Membrane</location>
        <topology evidence="1">Multi-pass membrane protein</topology>
    </subcellularLocation>
</comment>
<dbReference type="Pfam" id="PF06271">
    <property type="entry name" value="RDD"/>
    <property type="match status" value="1"/>
</dbReference>